<dbReference type="Proteomes" id="UP000887579">
    <property type="component" value="Unplaced"/>
</dbReference>
<sequence>MSSIKLIIRRIGSTIFATLKKGRMWQIIGICLLLAIPSTSAVGCKDQNNKDVDWFVGYKMPRTNDSSLQGVGKGVAFYYMDLNMDSFAPSPNDMTSNQQAIAYTLQQYYDNKG</sequence>
<protein>
    <submittedName>
        <fullName evidence="2">Uncharacterized protein</fullName>
    </submittedName>
</protein>
<evidence type="ECO:0000313" key="1">
    <source>
        <dbReference type="Proteomes" id="UP000887579"/>
    </source>
</evidence>
<organism evidence="1 2">
    <name type="scientific">Panagrolaimus sp. ES5</name>
    <dbReference type="NCBI Taxonomy" id="591445"/>
    <lineage>
        <taxon>Eukaryota</taxon>
        <taxon>Metazoa</taxon>
        <taxon>Ecdysozoa</taxon>
        <taxon>Nematoda</taxon>
        <taxon>Chromadorea</taxon>
        <taxon>Rhabditida</taxon>
        <taxon>Tylenchina</taxon>
        <taxon>Panagrolaimomorpha</taxon>
        <taxon>Panagrolaimoidea</taxon>
        <taxon>Panagrolaimidae</taxon>
        <taxon>Panagrolaimus</taxon>
    </lineage>
</organism>
<accession>A0AC34GU82</accession>
<reference evidence="2" key="1">
    <citation type="submission" date="2022-11" db="UniProtKB">
        <authorList>
            <consortium name="WormBaseParasite"/>
        </authorList>
    </citation>
    <scope>IDENTIFICATION</scope>
</reference>
<proteinExistence type="predicted"/>
<name>A0AC34GU82_9BILA</name>
<evidence type="ECO:0000313" key="2">
    <source>
        <dbReference type="WBParaSite" id="ES5_v2.g8453.t1"/>
    </source>
</evidence>
<dbReference type="WBParaSite" id="ES5_v2.g8453.t1">
    <property type="protein sequence ID" value="ES5_v2.g8453.t1"/>
    <property type="gene ID" value="ES5_v2.g8453"/>
</dbReference>